<accession>A0AAW1G0A1</accession>
<name>A0AAW1G0A1_ZOAVI</name>
<reference evidence="2 3" key="1">
    <citation type="journal article" date="2024" name="Genome Biol. Evol.">
        <title>Chromosome-level genome assembly of the viviparous eelpout Zoarces viviparus.</title>
        <authorList>
            <person name="Fuhrmann N."/>
            <person name="Brasseur M.V."/>
            <person name="Bakowski C.E."/>
            <person name="Podsiadlowski L."/>
            <person name="Prost S."/>
            <person name="Krehenwinkel H."/>
            <person name="Mayer C."/>
        </authorList>
    </citation>
    <scope>NUCLEOTIDE SEQUENCE [LARGE SCALE GENOMIC DNA]</scope>
    <source>
        <strain evidence="2">NO-MEL_2022_Ind0_liver</strain>
    </source>
</reference>
<keyword evidence="3" id="KW-1185">Reference proteome</keyword>
<feature type="compositionally biased region" description="Basic and acidic residues" evidence="1">
    <location>
        <begin position="247"/>
        <end position="256"/>
    </location>
</feature>
<feature type="compositionally biased region" description="Low complexity" evidence="1">
    <location>
        <begin position="195"/>
        <end position="206"/>
    </location>
</feature>
<proteinExistence type="predicted"/>
<sequence>MASSETPPLSLRQGVRIVSLDSSVMVEEVLLAVGEQVGHDKLSFASRLNKAVVVFLKQEPLVYQLIESGVFIRDMFMQVSPLLAPSMRITVSGVPPFIQNELLEKELRKFGKFSSGLKTVSLGCKDPKLRHVQSLRRQLFMFLDSPTQTLEVFFRVKHGDGSYIVYASSGQLKYFQCGGVGHKRANCPHRKKAGSADTDTGAGATPADEEPVAEPKDDGPVVVPAEDGPGARPAVADCGTAGAVAGVKDKDEKEQSQAEEQQADVAENSSYQTGQPQPAESVEEAASTSVEPSVSNSQLERTWSMTMSQTWSL</sequence>
<organism evidence="2 3">
    <name type="scientific">Zoarces viviparus</name>
    <name type="common">Viviparous eelpout</name>
    <name type="synonym">Blennius viviparus</name>
    <dbReference type="NCBI Taxonomy" id="48416"/>
    <lineage>
        <taxon>Eukaryota</taxon>
        <taxon>Metazoa</taxon>
        <taxon>Chordata</taxon>
        <taxon>Craniata</taxon>
        <taxon>Vertebrata</taxon>
        <taxon>Euteleostomi</taxon>
        <taxon>Actinopterygii</taxon>
        <taxon>Neopterygii</taxon>
        <taxon>Teleostei</taxon>
        <taxon>Neoteleostei</taxon>
        <taxon>Acanthomorphata</taxon>
        <taxon>Eupercaria</taxon>
        <taxon>Perciformes</taxon>
        <taxon>Cottioidei</taxon>
        <taxon>Zoarcales</taxon>
        <taxon>Zoarcidae</taxon>
        <taxon>Zoarcinae</taxon>
        <taxon>Zoarces</taxon>
    </lineage>
</organism>
<evidence type="ECO:0000313" key="2">
    <source>
        <dbReference type="EMBL" id="KAK9539439.1"/>
    </source>
</evidence>
<evidence type="ECO:0000256" key="1">
    <source>
        <dbReference type="SAM" id="MobiDB-lite"/>
    </source>
</evidence>
<evidence type="ECO:0008006" key="4">
    <source>
        <dbReference type="Google" id="ProtNLM"/>
    </source>
</evidence>
<gene>
    <name evidence="2" type="ORF">VZT92_004547</name>
</gene>
<dbReference type="EMBL" id="JBCEZU010000023">
    <property type="protein sequence ID" value="KAK9539439.1"/>
    <property type="molecule type" value="Genomic_DNA"/>
</dbReference>
<feature type="compositionally biased region" description="Polar residues" evidence="1">
    <location>
        <begin position="296"/>
        <end position="313"/>
    </location>
</feature>
<protein>
    <recommendedName>
        <fullName evidence="4">Gag-like protein</fullName>
    </recommendedName>
</protein>
<comment type="caution">
    <text evidence="2">The sequence shown here is derived from an EMBL/GenBank/DDBJ whole genome shotgun (WGS) entry which is preliminary data.</text>
</comment>
<feature type="compositionally biased region" description="Low complexity" evidence="1">
    <location>
        <begin position="258"/>
        <end position="267"/>
    </location>
</feature>
<evidence type="ECO:0000313" key="3">
    <source>
        <dbReference type="Proteomes" id="UP001488805"/>
    </source>
</evidence>
<dbReference type="Proteomes" id="UP001488805">
    <property type="component" value="Unassembled WGS sequence"/>
</dbReference>
<dbReference type="AlphaFoldDB" id="A0AAW1G0A1"/>
<feature type="region of interest" description="Disordered" evidence="1">
    <location>
        <begin position="186"/>
        <end position="313"/>
    </location>
</feature>
<feature type="compositionally biased region" description="Low complexity" evidence="1">
    <location>
        <begin position="278"/>
        <end position="295"/>
    </location>
</feature>